<dbReference type="AlphaFoldDB" id="A0A9C6X6T4"/>
<feature type="compositionally biased region" description="Basic and acidic residues" evidence="1">
    <location>
        <begin position="354"/>
        <end position="363"/>
    </location>
</feature>
<feature type="compositionally biased region" description="Acidic residues" evidence="1">
    <location>
        <begin position="27"/>
        <end position="37"/>
    </location>
</feature>
<dbReference type="KEGG" id="foc:127751161"/>
<proteinExistence type="predicted"/>
<feature type="compositionally biased region" description="Polar residues" evidence="1">
    <location>
        <begin position="142"/>
        <end position="165"/>
    </location>
</feature>
<feature type="region of interest" description="Disordered" evidence="1">
    <location>
        <begin position="266"/>
        <end position="317"/>
    </location>
</feature>
<dbReference type="GeneID" id="127751161"/>
<feature type="region of interest" description="Disordered" evidence="1">
    <location>
        <begin position="17"/>
        <end position="189"/>
    </location>
</feature>
<feature type="compositionally biased region" description="Polar residues" evidence="1">
    <location>
        <begin position="296"/>
        <end position="317"/>
    </location>
</feature>
<feature type="compositionally biased region" description="Low complexity" evidence="1">
    <location>
        <begin position="107"/>
        <end position="116"/>
    </location>
</feature>
<organism evidence="2 3">
    <name type="scientific">Frankliniella occidentalis</name>
    <name type="common">Western flower thrips</name>
    <name type="synonym">Euthrips occidentalis</name>
    <dbReference type="NCBI Taxonomy" id="133901"/>
    <lineage>
        <taxon>Eukaryota</taxon>
        <taxon>Metazoa</taxon>
        <taxon>Ecdysozoa</taxon>
        <taxon>Arthropoda</taxon>
        <taxon>Hexapoda</taxon>
        <taxon>Insecta</taxon>
        <taxon>Pterygota</taxon>
        <taxon>Neoptera</taxon>
        <taxon>Paraneoptera</taxon>
        <taxon>Thysanoptera</taxon>
        <taxon>Terebrantia</taxon>
        <taxon>Thripoidea</taxon>
        <taxon>Thripidae</taxon>
        <taxon>Frankliniella</taxon>
    </lineage>
</organism>
<evidence type="ECO:0000256" key="1">
    <source>
        <dbReference type="SAM" id="MobiDB-lite"/>
    </source>
</evidence>
<dbReference type="RefSeq" id="XP_052130232.1">
    <property type="nucleotide sequence ID" value="XM_052274272.1"/>
</dbReference>
<feature type="compositionally biased region" description="Low complexity" evidence="1">
    <location>
        <begin position="166"/>
        <end position="181"/>
    </location>
</feature>
<keyword evidence="2" id="KW-1185">Reference proteome</keyword>
<reference evidence="3" key="1">
    <citation type="submission" date="2025-08" db="UniProtKB">
        <authorList>
            <consortium name="RefSeq"/>
        </authorList>
    </citation>
    <scope>IDENTIFICATION</scope>
    <source>
        <tissue evidence="3">Whole organism</tissue>
    </source>
</reference>
<feature type="region of interest" description="Disordered" evidence="1">
    <location>
        <begin position="350"/>
        <end position="400"/>
    </location>
</feature>
<sequence length="400" mass="42848">MAGIGANLFYRKKLIPCVPSNNKDSDGSSESDNECEDFERSQVHKKKTRRACLVEVPEESDDSESSQTSTSRWSKKGRVNSSIVIPESEPSTLSTVSSTCISPANISSPSGSVSTLPPSPSTVRRLKELKNNSEKSREETSSKPSTTVQDCCKPNSSARAPTQLSRTQPDRTQPPRTQTHQTKTKVTEPSGRAKKIFGAAFSNGPLSDLNSNNNNLDVLSPQKKAKEISGTAMSLKFCACECFCLSLKLMEPYCLEIMKPDASYTPSSSLLLSSSPDTPSQSDKGESVPANRQRCKGSTPSNILTSTPMASPQLSPVTPASGTLSFLNQLKSKVLLLLSSNRGFCACHLGTPGQEDKGRKNHESSPQSHNDNQMSTPALSPVTPASGTLSLLNDSTSKVA</sequence>
<feature type="compositionally biased region" description="Low complexity" evidence="1">
    <location>
        <begin position="266"/>
        <end position="282"/>
    </location>
</feature>
<dbReference type="Proteomes" id="UP000504606">
    <property type="component" value="Unplaced"/>
</dbReference>
<feature type="compositionally biased region" description="Basic and acidic residues" evidence="1">
    <location>
        <begin position="125"/>
        <end position="141"/>
    </location>
</feature>
<evidence type="ECO:0000313" key="2">
    <source>
        <dbReference type="Proteomes" id="UP000504606"/>
    </source>
</evidence>
<name>A0A9C6X6T4_FRAOC</name>
<evidence type="ECO:0000313" key="3">
    <source>
        <dbReference type="RefSeq" id="XP_052130232.1"/>
    </source>
</evidence>
<gene>
    <name evidence="3" type="primary">LOC127751161</name>
</gene>
<accession>A0A9C6X6T4</accession>
<feature type="compositionally biased region" description="Polar residues" evidence="1">
    <location>
        <begin position="79"/>
        <end position="106"/>
    </location>
</feature>
<protein>
    <submittedName>
        <fullName evidence="3">Uncharacterized protein LOC127751161</fullName>
    </submittedName>
</protein>
<feature type="compositionally biased region" description="Polar residues" evidence="1">
    <location>
        <begin position="364"/>
        <end position="400"/>
    </location>
</feature>